<dbReference type="AlphaFoldDB" id="A0A5C2S537"/>
<proteinExistence type="predicted"/>
<dbReference type="EMBL" id="ML122273">
    <property type="protein sequence ID" value="RPD58833.1"/>
    <property type="molecule type" value="Genomic_DNA"/>
</dbReference>
<accession>A0A5C2S537</accession>
<gene>
    <name evidence="1" type="ORF">L227DRAFT_178032</name>
</gene>
<dbReference type="Proteomes" id="UP000313359">
    <property type="component" value="Unassembled WGS sequence"/>
</dbReference>
<keyword evidence="2" id="KW-1185">Reference proteome</keyword>
<name>A0A5C2S537_9APHY</name>
<organism evidence="1 2">
    <name type="scientific">Lentinus tigrinus ALCF2SS1-6</name>
    <dbReference type="NCBI Taxonomy" id="1328759"/>
    <lineage>
        <taxon>Eukaryota</taxon>
        <taxon>Fungi</taxon>
        <taxon>Dikarya</taxon>
        <taxon>Basidiomycota</taxon>
        <taxon>Agaricomycotina</taxon>
        <taxon>Agaricomycetes</taxon>
        <taxon>Polyporales</taxon>
        <taxon>Polyporaceae</taxon>
        <taxon>Lentinus</taxon>
    </lineage>
</organism>
<sequence>MCMILPYAATLSQSRFSHAGATFWLSSFELRGWAIRSSRRIRVRGFGCVIPGRGVATRDASSRGVIQVRVWVLSSCTVQASRGLIEVYFLSAAMFRSQSSCYFAISGHLYQAYQAWVSLSSLWSLRALRRSALSASLGLRWLARRPSTCLHSSID</sequence>
<reference evidence="1" key="1">
    <citation type="journal article" date="2018" name="Genome Biol. Evol.">
        <title>Genomics and development of Lentinus tigrinus, a white-rot wood-decaying mushroom with dimorphic fruiting bodies.</title>
        <authorList>
            <person name="Wu B."/>
            <person name="Xu Z."/>
            <person name="Knudson A."/>
            <person name="Carlson A."/>
            <person name="Chen N."/>
            <person name="Kovaka S."/>
            <person name="LaButti K."/>
            <person name="Lipzen A."/>
            <person name="Pennachio C."/>
            <person name="Riley R."/>
            <person name="Schakwitz W."/>
            <person name="Umezawa K."/>
            <person name="Ohm R.A."/>
            <person name="Grigoriev I.V."/>
            <person name="Nagy L.G."/>
            <person name="Gibbons J."/>
            <person name="Hibbett D."/>
        </authorList>
    </citation>
    <scope>NUCLEOTIDE SEQUENCE [LARGE SCALE GENOMIC DNA]</scope>
    <source>
        <strain evidence="1">ALCF2SS1-6</strain>
    </source>
</reference>
<protein>
    <submittedName>
        <fullName evidence="1">Uncharacterized protein</fullName>
    </submittedName>
</protein>
<evidence type="ECO:0000313" key="2">
    <source>
        <dbReference type="Proteomes" id="UP000313359"/>
    </source>
</evidence>
<evidence type="ECO:0000313" key="1">
    <source>
        <dbReference type="EMBL" id="RPD58833.1"/>
    </source>
</evidence>